<accession>A0A8I3B016</accession>
<dbReference type="Pfam" id="PF02190">
    <property type="entry name" value="LON_substr_bdg"/>
    <property type="match status" value="1"/>
</dbReference>
<dbReference type="Gene3D" id="1.20.58.1480">
    <property type="match status" value="1"/>
</dbReference>
<evidence type="ECO:0000313" key="2">
    <source>
        <dbReference type="PDB" id="6VBK"/>
    </source>
</evidence>
<dbReference type="SMART" id="SM00464">
    <property type="entry name" value="LON"/>
    <property type="match status" value="1"/>
</dbReference>
<organism evidence="2">
    <name type="scientific">Mycobacterium tuberculosis</name>
    <dbReference type="NCBI Taxonomy" id="1773"/>
    <lineage>
        <taxon>Bacteria</taxon>
        <taxon>Bacillati</taxon>
        <taxon>Actinomycetota</taxon>
        <taxon>Actinomycetes</taxon>
        <taxon>Mycobacteriales</taxon>
        <taxon>Mycobacteriaceae</taxon>
        <taxon>Mycobacterium</taxon>
        <taxon>Mycobacterium tuberculosis complex</taxon>
    </lineage>
</organism>
<dbReference type="AlphaFoldDB" id="A0A8I3B016"/>
<keyword evidence="3" id="KW-0002">3D-structure</keyword>
<evidence type="ECO:0000259" key="1">
    <source>
        <dbReference type="PROSITE" id="PS51787"/>
    </source>
</evidence>
<dbReference type="InterPro" id="IPR003111">
    <property type="entry name" value="Lon_prtase_N"/>
</dbReference>
<dbReference type="PDB" id="6VBK">
    <property type="method" value="X-ray"/>
    <property type="resolution" value="2.00 A"/>
    <property type="chains" value="A/B=1-212"/>
</dbReference>
<sequence>AMDLELSMSETLTLPVLPLEDGVVLPGMVVPLDLSENGEVRAAIEAARAAAQSRGPGIRSVSKPRVLLVPRLNGRYADVGTLGVIEQEGRLPGGEPGAVVRGVSRVRIGTGTTGPGAALWVEGTVLEAPPASGRAQELAKEYKGLVSAILQKRGAWQVVDVVQQIDDPSTLADNSGYAPYLTDEQKIEVLETVDVVERLELVIGWTRDHLAE</sequence>
<proteinExistence type="evidence at protein level"/>
<evidence type="ECO:0007829" key="3">
    <source>
        <dbReference type="PDB" id="6VBK"/>
    </source>
</evidence>
<dbReference type="SUPFAM" id="SSF88697">
    <property type="entry name" value="PUA domain-like"/>
    <property type="match status" value="1"/>
</dbReference>
<feature type="domain" description="Lon N-terminal" evidence="1">
    <location>
        <begin position="14"/>
        <end position="210"/>
    </location>
</feature>
<dbReference type="Gene3D" id="2.30.130.40">
    <property type="entry name" value="LON domain-like"/>
    <property type="match status" value="1"/>
</dbReference>
<reference evidence="3" key="1">
    <citation type="journal article" date="2019" name="Protein Sci.">
        <title>Crystal structure of the N domain of Lon protease from Mycobacterium avium complex.</title>
        <authorList>
            <person name="Chen X."/>
            <person name="Zhang S."/>
            <person name="Bi F."/>
            <person name="Guo C."/>
            <person name="Feng L."/>
            <person name="Wang H."/>
            <person name="Yao H."/>
            <person name="Lin D."/>
        </authorList>
    </citation>
    <scope>X-RAY CRYSTALLOGRAPHY (2.00 ANGSTROMS)</scope>
</reference>
<name>A0A8I3B016_MYCTX</name>
<dbReference type="PROSITE" id="PS51787">
    <property type="entry name" value="LON_N"/>
    <property type="match status" value="1"/>
</dbReference>
<dbReference type="SMR" id="A0A8I3B016"/>
<dbReference type="InterPro" id="IPR046336">
    <property type="entry name" value="Lon_prtase_N_sf"/>
</dbReference>
<dbReference type="InterPro" id="IPR015947">
    <property type="entry name" value="PUA-like_sf"/>
</dbReference>
<protein>
    <submittedName>
        <fullName evidence="2">Lon211</fullName>
    </submittedName>
</protein>